<name>A0A1I5LIG2_9SPHN</name>
<feature type="domain" description="PilZ" evidence="1">
    <location>
        <begin position="2"/>
        <end position="94"/>
    </location>
</feature>
<dbReference type="GO" id="GO:0035438">
    <property type="term" value="F:cyclic-di-GMP binding"/>
    <property type="evidence" value="ECO:0007669"/>
    <property type="project" value="InterPro"/>
</dbReference>
<accession>A0A1I5LIG2</accession>
<dbReference type="AlphaFoldDB" id="A0A1I5LIG2"/>
<keyword evidence="3" id="KW-1185">Reference proteome</keyword>
<dbReference type="RefSeq" id="WP_177201805.1">
    <property type="nucleotide sequence ID" value="NZ_FOWZ01000001.1"/>
</dbReference>
<dbReference type="Proteomes" id="UP000199331">
    <property type="component" value="Unassembled WGS sequence"/>
</dbReference>
<reference evidence="3" key="1">
    <citation type="submission" date="2016-10" db="EMBL/GenBank/DDBJ databases">
        <authorList>
            <person name="Varghese N."/>
            <person name="Submissions S."/>
        </authorList>
    </citation>
    <scope>NUCLEOTIDE SEQUENCE [LARGE SCALE GENOMIC DNA]</scope>
    <source>
        <strain evidence="3">CGMCC 1.7715</strain>
    </source>
</reference>
<proteinExistence type="predicted"/>
<dbReference type="Pfam" id="PF07238">
    <property type="entry name" value="PilZ"/>
    <property type="match status" value="1"/>
</dbReference>
<dbReference type="SUPFAM" id="SSF141371">
    <property type="entry name" value="PilZ domain-like"/>
    <property type="match status" value="1"/>
</dbReference>
<dbReference type="InterPro" id="IPR009875">
    <property type="entry name" value="PilZ_domain"/>
</dbReference>
<protein>
    <submittedName>
        <fullName evidence="2">PilZ domain-containing protein</fullName>
    </submittedName>
</protein>
<sequence>MEKRREDRHFVRVAGAYRERQGGSRDVWIKDVSETGCRFFDKFSVLKVGTEVSLKLGNIGPLHAHIRWREGSLVGAEFDQPLHEAVLGHIVAFMSQDEG</sequence>
<evidence type="ECO:0000313" key="2">
    <source>
        <dbReference type="EMBL" id="SFO96963.1"/>
    </source>
</evidence>
<organism evidence="2 3">
    <name type="scientific">Qipengyuania nanhaisediminis</name>
    <dbReference type="NCBI Taxonomy" id="604088"/>
    <lineage>
        <taxon>Bacteria</taxon>
        <taxon>Pseudomonadati</taxon>
        <taxon>Pseudomonadota</taxon>
        <taxon>Alphaproteobacteria</taxon>
        <taxon>Sphingomonadales</taxon>
        <taxon>Erythrobacteraceae</taxon>
        <taxon>Qipengyuania</taxon>
    </lineage>
</organism>
<dbReference type="EMBL" id="FOWZ01000001">
    <property type="protein sequence ID" value="SFO96963.1"/>
    <property type="molecule type" value="Genomic_DNA"/>
</dbReference>
<gene>
    <name evidence="2" type="ORF">SAMN04488060_1034</name>
</gene>
<evidence type="ECO:0000259" key="1">
    <source>
        <dbReference type="Pfam" id="PF07238"/>
    </source>
</evidence>
<evidence type="ECO:0000313" key="3">
    <source>
        <dbReference type="Proteomes" id="UP000199331"/>
    </source>
</evidence>
<dbReference type="STRING" id="604088.SAMN04488060_1034"/>